<dbReference type="Proteomes" id="UP001501433">
    <property type="component" value="Unassembled WGS sequence"/>
</dbReference>
<keyword evidence="1" id="KW-0732">Signal</keyword>
<reference evidence="3" key="1">
    <citation type="journal article" date="2019" name="Int. J. Syst. Evol. Microbiol.">
        <title>The Global Catalogue of Microorganisms (GCM) 10K type strain sequencing project: providing services to taxonomists for standard genome sequencing and annotation.</title>
        <authorList>
            <consortium name="The Broad Institute Genomics Platform"/>
            <consortium name="The Broad Institute Genome Sequencing Center for Infectious Disease"/>
            <person name="Wu L."/>
            <person name="Ma J."/>
        </authorList>
    </citation>
    <scope>NUCLEOTIDE SEQUENCE [LARGE SCALE GENOMIC DNA]</scope>
    <source>
        <strain evidence="3">JCM 18325</strain>
    </source>
</reference>
<organism evidence="2 3">
    <name type="scientific">Litoribaculum gwangyangense</name>
    <dbReference type="NCBI Taxonomy" id="1130722"/>
    <lineage>
        <taxon>Bacteria</taxon>
        <taxon>Pseudomonadati</taxon>
        <taxon>Bacteroidota</taxon>
        <taxon>Flavobacteriia</taxon>
        <taxon>Flavobacteriales</taxon>
        <taxon>Flavobacteriaceae</taxon>
        <taxon>Litoribaculum</taxon>
    </lineage>
</organism>
<dbReference type="EMBL" id="BAABJW010000001">
    <property type="protein sequence ID" value="GAA4799620.1"/>
    <property type="molecule type" value="Genomic_DNA"/>
</dbReference>
<proteinExistence type="predicted"/>
<name>A0ABP9BWI2_9FLAO</name>
<keyword evidence="3" id="KW-1185">Reference proteome</keyword>
<comment type="caution">
    <text evidence="2">The sequence shown here is derived from an EMBL/GenBank/DDBJ whole genome shotgun (WGS) entry which is preliminary data.</text>
</comment>
<feature type="signal peptide" evidence="1">
    <location>
        <begin position="1"/>
        <end position="21"/>
    </location>
</feature>
<gene>
    <name evidence="2" type="ORF">GCM10023330_01240</name>
</gene>
<dbReference type="RefSeq" id="WP_345275000.1">
    <property type="nucleotide sequence ID" value="NZ_BAABJW010000001.1"/>
</dbReference>
<feature type="chain" id="PRO_5046337313" evidence="1">
    <location>
        <begin position="22"/>
        <end position="124"/>
    </location>
</feature>
<sequence length="124" mass="13937">MKNVFTILGLLIATVSFGQSAKSTEDMSVSDIKINSLKISVEVDSAEDLESSFLVEDIEKLLDNMNEDEPVEFEIKCNGAQMSNGVKSSLSYKFKGNSKDKKNFLQRVIKIKKSAINYYKNKKQ</sequence>
<accession>A0ABP9BWI2</accession>
<protein>
    <submittedName>
        <fullName evidence="2">Uncharacterized protein</fullName>
    </submittedName>
</protein>
<evidence type="ECO:0000313" key="3">
    <source>
        <dbReference type="Proteomes" id="UP001501433"/>
    </source>
</evidence>
<evidence type="ECO:0000313" key="2">
    <source>
        <dbReference type="EMBL" id="GAA4799620.1"/>
    </source>
</evidence>
<evidence type="ECO:0000256" key="1">
    <source>
        <dbReference type="SAM" id="SignalP"/>
    </source>
</evidence>